<protein>
    <recommendedName>
        <fullName evidence="4">Tail specific protease domain-containing protein</fullName>
    </recommendedName>
</protein>
<dbReference type="InterPro" id="IPR052766">
    <property type="entry name" value="S41A_metabolite_peptidase"/>
</dbReference>
<evidence type="ECO:0000256" key="1">
    <source>
        <dbReference type="SAM" id="SignalP"/>
    </source>
</evidence>
<dbReference type="SUPFAM" id="SSF52096">
    <property type="entry name" value="ClpP/crotonase"/>
    <property type="match status" value="1"/>
</dbReference>
<name>A0A9P6UFG8_9FUNG</name>
<dbReference type="InterPro" id="IPR029045">
    <property type="entry name" value="ClpP/crotonase-like_dom_sf"/>
</dbReference>
<dbReference type="PANTHER" id="PTHR37049:SF4">
    <property type="entry name" value="RHODANESE DOMAIN-CONTAINING PROTEIN"/>
    <property type="match status" value="1"/>
</dbReference>
<keyword evidence="1" id="KW-0732">Signal</keyword>
<accession>A0A9P6UFG8</accession>
<feature type="non-terminal residue" evidence="2">
    <location>
        <position position="456"/>
    </location>
</feature>
<proteinExistence type="predicted"/>
<sequence>MALISLQQTLLLVGTLLIPLALAAPGTPSHLDACGLLANKKATSLTATDVTNCYHAIPFNSTLAKTTLETVHTLFKDYYTFTDVALNPRAPKPFKNEPIDVLKRLETIGRTKYTSDFQFHMDIRATIEALKDGHASYDVHCYGAYGFVNRLALHAPVVNGTQQLRVFRDTHDDEYKGCVVDMINGQPAWPYMKAWSTHVLGYSHDPNARLNIALATQLYKSDTGRFENFDGYFALRTVPPESDAIEYQLSCEGTSRPVKVIGEWFVQPASEEVKFDSVDSYVKNVCLAPEGDPSVHGQNPAPVPITLPSPDTALPGVKVQECPGAEKILEGNGTVFYHLKEQPHIGVMVIHSFDIAPVEVEGEVVFEGLKALHSKNVTNLVIDFQGNIGGYVELSAIVVQLLFPNKDPHDVLLEADQRVTKPLQQAALHGYKANNTEYMDASLLVDLKMGLPYKDN</sequence>
<gene>
    <name evidence="2" type="ORF">BGZ97_005092</name>
</gene>
<evidence type="ECO:0000313" key="2">
    <source>
        <dbReference type="EMBL" id="KAG0294422.1"/>
    </source>
</evidence>
<dbReference type="AlphaFoldDB" id="A0A9P6UFG8"/>
<dbReference type="Proteomes" id="UP000823405">
    <property type="component" value="Unassembled WGS sequence"/>
</dbReference>
<comment type="caution">
    <text evidence="2">The sequence shown here is derived from an EMBL/GenBank/DDBJ whole genome shotgun (WGS) entry which is preliminary data.</text>
</comment>
<dbReference type="EMBL" id="JAAAIN010002328">
    <property type="protein sequence ID" value="KAG0294422.1"/>
    <property type="molecule type" value="Genomic_DNA"/>
</dbReference>
<keyword evidence="3" id="KW-1185">Reference proteome</keyword>
<dbReference type="PANTHER" id="PTHR37049">
    <property type="entry name" value="PEPTIDASE S41 FAMILY PROTEIN"/>
    <property type="match status" value="1"/>
</dbReference>
<reference evidence="2" key="1">
    <citation type="journal article" date="2020" name="Fungal Divers.">
        <title>Resolving the Mortierellaceae phylogeny through synthesis of multi-gene phylogenetics and phylogenomics.</title>
        <authorList>
            <person name="Vandepol N."/>
            <person name="Liber J."/>
            <person name="Desiro A."/>
            <person name="Na H."/>
            <person name="Kennedy M."/>
            <person name="Barry K."/>
            <person name="Grigoriev I.V."/>
            <person name="Miller A.N."/>
            <person name="O'Donnell K."/>
            <person name="Stajich J.E."/>
            <person name="Bonito G."/>
        </authorList>
    </citation>
    <scope>NUCLEOTIDE SEQUENCE</scope>
    <source>
        <strain evidence="2">NVP60</strain>
    </source>
</reference>
<feature type="signal peptide" evidence="1">
    <location>
        <begin position="1"/>
        <end position="23"/>
    </location>
</feature>
<evidence type="ECO:0000313" key="3">
    <source>
        <dbReference type="Proteomes" id="UP000823405"/>
    </source>
</evidence>
<organism evidence="2 3">
    <name type="scientific">Linnemannia gamsii</name>
    <dbReference type="NCBI Taxonomy" id="64522"/>
    <lineage>
        <taxon>Eukaryota</taxon>
        <taxon>Fungi</taxon>
        <taxon>Fungi incertae sedis</taxon>
        <taxon>Mucoromycota</taxon>
        <taxon>Mortierellomycotina</taxon>
        <taxon>Mortierellomycetes</taxon>
        <taxon>Mortierellales</taxon>
        <taxon>Mortierellaceae</taxon>
        <taxon>Linnemannia</taxon>
    </lineage>
</organism>
<dbReference type="OrthoDB" id="27214at2759"/>
<feature type="chain" id="PRO_5040174311" description="Tail specific protease domain-containing protein" evidence="1">
    <location>
        <begin position="24"/>
        <end position="456"/>
    </location>
</feature>
<dbReference type="Gene3D" id="3.90.226.10">
    <property type="entry name" value="2-enoyl-CoA Hydratase, Chain A, domain 1"/>
    <property type="match status" value="1"/>
</dbReference>
<evidence type="ECO:0008006" key="4">
    <source>
        <dbReference type="Google" id="ProtNLM"/>
    </source>
</evidence>